<dbReference type="EMBL" id="JACHID010000008">
    <property type="protein sequence ID" value="MBB5022201.1"/>
    <property type="molecule type" value="Genomic_DNA"/>
</dbReference>
<reference evidence="1 2" key="1">
    <citation type="submission" date="2020-08" db="EMBL/GenBank/DDBJ databases">
        <title>Genomic Encyclopedia of Type Strains, Phase IV (KMG-IV): sequencing the most valuable type-strain genomes for metagenomic binning, comparative biology and taxonomic classification.</title>
        <authorList>
            <person name="Goeker M."/>
        </authorList>
    </citation>
    <scope>NUCLEOTIDE SEQUENCE [LARGE SCALE GENOMIC DNA]</scope>
    <source>
        <strain evidence="1 2">DSM 22071</strain>
    </source>
</reference>
<evidence type="ECO:0000313" key="2">
    <source>
        <dbReference type="Proteomes" id="UP000528322"/>
    </source>
</evidence>
<dbReference type="RefSeq" id="WP_183732304.1">
    <property type="nucleotide sequence ID" value="NZ_JACHID010000008.1"/>
</dbReference>
<proteinExistence type="predicted"/>
<comment type="caution">
    <text evidence="1">The sequence shown here is derived from an EMBL/GenBank/DDBJ whole genome shotgun (WGS) entry which is preliminary data.</text>
</comment>
<dbReference type="Proteomes" id="UP000528322">
    <property type="component" value="Unassembled WGS sequence"/>
</dbReference>
<name>A0A7W8DH49_9BACT</name>
<evidence type="ECO:0000313" key="1">
    <source>
        <dbReference type="EMBL" id="MBB5022201.1"/>
    </source>
</evidence>
<accession>A0A7W8DH49</accession>
<dbReference type="AlphaFoldDB" id="A0A7W8DH49"/>
<protein>
    <submittedName>
        <fullName evidence="1">Uncharacterized protein</fullName>
    </submittedName>
</protein>
<gene>
    <name evidence="1" type="ORF">HNR37_001529</name>
</gene>
<organism evidence="1 2">
    <name type="scientific">Desulfurispira natronophila</name>
    <dbReference type="NCBI Taxonomy" id="682562"/>
    <lineage>
        <taxon>Bacteria</taxon>
        <taxon>Pseudomonadati</taxon>
        <taxon>Chrysiogenota</taxon>
        <taxon>Chrysiogenia</taxon>
        <taxon>Chrysiogenales</taxon>
        <taxon>Chrysiogenaceae</taxon>
        <taxon>Desulfurispira</taxon>
    </lineage>
</organism>
<keyword evidence="2" id="KW-1185">Reference proteome</keyword>
<sequence length="64" mass="7049">MKVTCSTCAWRGDCKKKFSIADPSRCPDYVADVAIEQAWAAEEAAWEKGLKAGEGSKRQQNTPE</sequence>